<dbReference type="AlphaFoldDB" id="A0A067QH49"/>
<accession>A0A067QH49</accession>
<dbReference type="Gene3D" id="3.30.710.10">
    <property type="entry name" value="Potassium Channel Kv1.1, Chain A"/>
    <property type="match status" value="1"/>
</dbReference>
<dbReference type="PROSITE" id="PS50097">
    <property type="entry name" value="BTB"/>
    <property type="match status" value="1"/>
</dbReference>
<gene>
    <name evidence="2" type="ORF">JAAARDRAFT_146605</name>
</gene>
<organism evidence="2 3">
    <name type="scientific">Jaapia argillacea MUCL 33604</name>
    <dbReference type="NCBI Taxonomy" id="933084"/>
    <lineage>
        <taxon>Eukaryota</taxon>
        <taxon>Fungi</taxon>
        <taxon>Dikarya</taxon>
        <taxon>Basidiomycota</taxon>
        <taxon>Agaricomycotina</taxon>
        <taxon>Agaricomycetes</taxon>
        <taxon>Agaricomycetidae</taxon>
        <taxon>Jaapiales</taxon>
        <taxon>Jaapiaceae</taxon>
        <taxon>Jaapia</taxon>
    </lineage>
</organism>
<sequence>MSEEQGVRTCPTFNSPRADVILRSSDNVDFHTFRIILSEASPFFDSMFTIPQPLSEPNDDVGHKNGLPIIPVSEKSKTIEAVLRFCHPISDPKLDQLDDLQELLTAATKYELSFIATSLRRQVVPFLEEHPLRVYAIAYIHEWEAEARLAARATLRKPSSELLPAYASQTIPPEFQVLPAVALIRLRRYHQACVDRLQSATSDWNFFWVASLDIGWRIHCYQCGQPSNTKKRYISPYWTDLNSKVTVALKERPCSIAVEEPSHVAGALAQVCSSCPEDGPTKMAQYIKNLAMKVDSYVSTVVLELPFKDLDESTIHAPTLNLDLDL</sequence>
<dbReference type="SMART" id="SM00225">
    <property type="entry name" value="BTB"/>
    <property type="match status" value="1"/>
</dbReference>
<protein>
    <recommendedName>
        <fullName evidence="1">BTB domain-containing protein</fullName>
    </recommendedName>
</protein>
<feature type="domain" description="BTB" evidence="1">
    <location>
        <begin position="18"/>
        <end position="85"/>
    </location>
</feature>
<dbReference type="InterPro" id="IPR011333">
    <property type="entry name" value="SKP1/BTB/POZ_sf"/>
</dbReference>
<name>A0A067QH49_9AGAM</name>
<evidence type="ECO:0000313" key="2">
    <source>
        <dbReference type="EMBL" id="KDQ62847.1"/>
    </source>
</evidence>
<dbReference type="SUPFAM" id="SSF54695">
    <property type="entry name" value="POZ domain"/>
    <property type="match status" value="1"/>
</dbReference>
<keyword evidence="3" id="KW-1185">Reference proteome</keyword>
<dbReference type="Proteomes" id="UP000027265">
    <property type="component" value="Unassembled WGS sequence"/>
</dbReference>
<dbReference type="EMBL" id="KL197710">
    <property type="protein sequence ID" value="KDQ62847.1"/>
    <property type="molecule type" value="Genomic_DNA"/>
</dbReference>
<dbReference type="STRING" id="933084.A0A067QH49"/>
<dbReference type="HOGENOM" id="CLU_052397_0_1_1"/>
<dbReference type="InParanoid" id="A0A067QH49"/>
<dbReference type="CDD" id="cd18186">
    <property type="entry name" value="BTB_POZ_ZBTB_KLHL-like"/>
    <property type="match status" value="1"/>
</dbReference>
<evidence type="ECO:0000313" key="3">
    <source>
        <dbReference type="Proteomes" id="UP000027265"/>
    </source>
</evidence>
<dbReference type="InterPro" id="IPR000210">
    <property type="entry name" value="BTB/POZ_dom"/>
</dbReference>
<dbReference type="OrthoDB" id="3357985at2759"/>
<evidence type="ECO:0000259" key="1">
    <source>
        <dbReference type="PROSITE" id="PS50097"/>
    </source>
</evidence>
<reference evidence="3" key="1">
    <citation type="journal article" date="2014" name="Proc. Natl. Acad. Sci. U.S.A.">
        <title>Extensive sampling of basidiomycete genomes demonstrates inadequacy of the white-rot/brown-rot paradigm for wood decay fungi.</title>
        <authorList>
            <person name="Riley R."/>
            <person name="Salamov A.A."/>
            <person name="Brown D.W."/>
            <person name="Nagy L.G."/>
            <person name="Floudas D."/>
            <person name="Held B.W."/>
            <person name="Levasseur A."/>
            <person name="Lombard V."/>
            <person name="Morin E."/>
            <person name="Otillar R."/>
            <person name="Lindquist E.A."/>
            <person name="Sun H."/>
            <person name="LaButti K.M."/>
            <person name="Schmutz J."/>
            <person name="Jabbour D."/>
            <person name="Luo H."/>
            <person name="Baker S.E."/>
            <person name="Pisabarro A.G."/>
            <person name="Walton J.D."/>
            <person name="Blanchette R.A."/>
            <person name="Henrissat B."/>
            <person name="Martin F."/>
            <person name="Cullen D."/>
            <person name="Hibbett D.S."/>
            <person name="Grigoriev I.V."/>
        </authorList>
    </citation>
    <scope>NUCLEOTIDE SEQUENCE [LARGE SCALE GENOMIC DNA]</scope>
    <source>
        <strain evidence="3">MUCL 33604</strain>
    </source>
</reference>
<proteinExistence type="predicted"/>
<dbReference type="Pfam" id="PF00651">
    <property type="entry name" value="BTB"/>
    <property type="match status" value="1"/>
</dbReference>